<name>A0A5J4JKV0_9BACI</name>
<keyword evidence="2" id="KW-1185">Reference proteome</keyword>
<comment type="caution">
    <text evidence="1">The sequence shown here is derived from an EMBL/GenBank/DDBJ whole genome shotgun (WGS) entry which is preliminary data.</text>
</comment>
<proteinExistence type="predicted"/>
<organism evidence="1 2">
    <name type="scientific">Weizmannia acidilactici</name>
    <dbReference type="NCBI Taxonomy" id="2607726"/>
    <lineage>
        <taxon>Bacteria</taxon>
        <taxon>Bacillati</taxon>
        <taxon>Bacillota</taxon>
        <taxon>Bacilli</taxon>
        <taxon>Bacillales</taxon>
        <taxon>Bacillaceae</taxon>
        <taxon>Heyndrickxia</taxon>
    </lineage>
</organism>
<evidence type="ECO:0000313" key="2">
    <source>
        <dbReference type="Proteomes" id="UP000391919"/>
    </source>
</evidence>
<protein>
    <recommendedName>
        <fullName evidence="3">DUF5659 domain-containing protein</fullName>
    </recommendedName>
</protein>
<gene>
    <name evidence="1" type="ORF">BpJC7_26180</name>
</gene>
<accession>A0A5J4JKV0</accession>
<sequence>MEEKYKCVLSVRVARELIAKNYELVDIEPSYRYKGKLVFVFKNTPELDAEFAKFERKDR</sequence>
<dbReference type="EMBL" id="BKZQ01000043">
    <property type="protein sequence ID" value="GER71315.1"/>
    <property type="molecule type" value="Genomic_DNA"/>
</dbReference>
<evidence type="ECO:0000313" key="1">
    <source>
        <dbReference type="EMBL" id="GER71315.1"/>
    </source>
</evidence>
<dbReference type="RefSeq" id="WP_151706128.1">
    <property type="nucleotide sequence ID" value="NZ_BKZQ01000043.1"/>
</dbReference>
<dbReference type="Proteomes" id="UP000391919">
    <property type="component" value="Unassembled WGS sequence"/>
</dbReference>
<evidence type="ECO:0008006" key="3">
    <source>
        <dbReference type="Google" id="ProtNLM"/>
    </source>
</evidence>
<dbReference type="AlphaFoldDB" id="A0A5J4JKV0"/>
<reference evidence="1 2" key="1">
    <citation type="submission" date="2019-09" db="EMBL/GenBank/DDBJ databases">
        <title>Draft genome sequence of Bacillus sp. JC-7.</title>
        <authorList>
            <person name="Tanaka N."/>
            <person name="Shiwa Y."/>
            <person name="Fujita N."/>
            <person name="Tanasupawat S."/>
        </authorList>
    </citation>
    <scope>NUCLEOTIDE SEQUENCE [LARGE SCALE GENOMIC DNA]</scope>
    <source>
        <strain evidence="1 2">JC-7</strain>
    </source>
</reference>